<keyword evidence="6" id="KW-1185">Reference proteome</keyword>
<dbReference type="PANTHER" id="PTHR12599:SF0">
    <property type="entry name" value="PTERIN-4-ALPHA-CARBINOLAMINE DEHYDRATASE"/>
    <property type="match status" value="1"/>
</dbReference>
<dbReference type="PANTHER" id="PTHR12599">
    <property type="entry name" value="PTERIN-4-ALPHA-CARBINOLAMINE DEHYDRATASE"/>
    <property type="match status" value="1"/>
</dbReference>
<evidence type="ECO:0000313" key="6">
    <source>
        <dbReference type="Proteomes" id="UP000236654"/>
    </source>
</evidence>
<accession>A0A2I0R1S8</accession>
<organism evidence="5 6">
    <name type="scientific">Brumimicrobium salinarum</name>
    <dbReference type="NCBI Taxonomy" id="2058658"/>
    <lineage>
        <taxon>Bacteria</taxon>
        <taxon>Pseudomonadati</taxon>
        <taxon>Bacteroidota</taxon>
        <taxon>Flavobacteriia</taxon>
        <taxon>Flavobacteriales</taxon>
        <taxon>Crocinitomicaceae</taxon>
        <taxon>Brumimicrobium</taxon>
    </lineage>
</organism>
<protein>
    <recommendedName>
        <fullName evidence="3">4a-hydroxytetrahydrobiopterin dehydratase</fullName>
        <ecNumber evidence="3">4.2.1.96</ecNumber>
    </recommendedName>
</protein>
<keyword evidence="4" id="KW-0456">Lyase</keyword>
<name>A0A2I0R1S8_9FLAO</name>
<dbReference type="Pfam" id="PF01329">
    <property type="entry name" value="Pterin_4a"/>
    <property type="match status" value="1"/>
</dbReference>
<comment type="caution">
    <text evidence="5">The sequence shown here is derived from an EMBL/GenBank/DDBJ whole genome shotgun (WGS) entry which is preliminary data.</text>
</comment>
<evidence type="ECO:0000256" key="3">
    <source>
        <dbReference type="ARBA" id="ARBA00013252"/>
    </source>
</evidence>
<dbReference type="SUPFAM" id="SSF55248">
    <property type="entry name" value="PCD-like"/>
    <property type="match status" value="1"/>
</dbReference>
<evidence type="ECO:0000256" key="1">
    <source>
        <dbReference type="ARBA" id="ARBA00001554"/>
    </source>
</evidence>
<dbReference type="GO" id="GO:0008124">
    <property type="term" value="F:4-alpha-hydroxytetrahydrobiopterin dehydratase activity"/>
    <property type="evidence" value="ECO:0007669"/>
    <property type="project" value="UniProtKB-EC"/>
</dbReference>
<dbReference type="EC" id="4.2.1.96" evidence="3"/>
<dbReference type="GO" id="GO:0006729">
    <property type="term" value="P:tetrahydrobiopterin biosynthetic process"/>
    <property type="evidence" value="ECO:0007669"/>
    <property type="project" value="InterPro"/>
</dbReference>
<comment type="similarity">
    <text evidence="2">Belongs to the pterin-4-alpha-carbinolamine dehydratase family.</text>
</comment>
<sequence length="88" mass="10498">MNQKTKIMNWSKKNNQLEKSYVMDDFKQAIQFVNKVADLAEQKEHHPSIHIHSYKNVDIRLTTHDQGNKVTEIDQEMSREIDEIKKQM</sequence>
<proteinExistence type="inferred from homology"/>
<dbReference type="Gene3D" id="3.30.1360.20">
    <property type="entry name" value="Transcriptional coactivator/pterin dehydratase"/>
    <property type="match status" value="1"/>
</dbReference>
<dbReference type="AlphaFoldDB" id="A0A2I0R1S8"/>
<dbReference type="InterPro" id="IPR036428">
    <property type="entry name" value="PCD_sf"/>
</dbReference>
<dbReference type="EMBL" id="PJNI01000009">
    <property type="protein sequence ID" value="PKR80534.1"/>
    <property type="molecule type" value="Genomic_DNA"/>
</dbReference>
<gene>
    <name evidence="5" type="ORF">CW751_09165</name>
</gene>
<dbReference type="InterPro" id="IPR001533">
    <property type="entry name" value="Pterin_deHydtase"/>
</dbReference>
<reference evidence="5 6" key="1">
    <citation type="submission" date="2017-12" db="EMBL/GenBank/DDBJ databases">
        <title>The draft genome sequence of Brumimicrobium saltpan LHR20.</title>
        <authorList>
            <person name="Do Z.-J."/>
            <person name="Luo H.-R."/>
        </authorList>
    </citation>
    <scope>NUCLEOTIDE SEQUENCE [LARGE SCALE GENOMIC DNA]</scope>
    <source>
        <strain evidence="5 6">LHR20</strain>
    </source>
</reference>
<evidence type="ECO:0000256" key="2">
    <source>
        <dbReference type="ARBA" id="ARBA00006472"/>
    </source>
</evidence>
<dbReference type="Proteomes" id="UP000236654">
    <property type="component" value="Unassembled WGS sequence"/>
</dbReference>
<evidence type="ECO:0000256" key="4">
    <source>
        <dbReference type="ARBA" id="ARBA00023239"/>
    </source>
</evidence>
<dbReference type="CDD" id="cd00488">
    <property type="entry name" value="PCD_DCoH"/>
    <property type="match status" value="1"/>
</dbReference>
<evidence type="ECO:0000313" key="5">
    <source>
        <dbReference type="EMBL" id="PKR80534.1"/>
    </source>
</evidence>
<comment type="catalytic activity">
    <reaction evidence="1">
        <text>(4aS,6R)-4a-hydroxy-L-erythro-5,6,7,8-tetrahydrobiopterin = (6R)-L-erythro-6,7-dihydrobiopterin + H2O</text>
        <dbReference type="Rhea" id="RHEA:11920"/>
        <dbReference type="ChEBI" id="CHEBI:15377"/>
        <dbReference type="ChEBI" id="CHEBI:15642"/>
        <dbReference type="ChEBI" id="CHEBI:43120"/>
        <dbReference type="EC" id="4.2.1.96"/>
    </reaction>
</comment>
<dbReference type="OrthoDB" id="9794987at2"/>